<gene>
    <name evidence="2" type="ORF">EAS61_36405</name>
</gene>
<accession>A0A4Q0Q9V5</accession>
<protein>
    <submittedName>
        <fullName evidence="2">Uncharacterized protein</fullName>
    </submittedName>
</protein>
<dbReference type="AlphaFoldDB" id="A0A4Q0Q9V5"/>
<evidence type="ECO:0000313" key="3">
    <source>
        <dbReference type="Proteomes" id="UP000290174"/>
    </source>
</evidence>
<organism evidence="2 3">
    <name type="scientific">Bradyrhizobium zhanjiangense</name>
    <dbReference type="NCBI Taxonomy" id="1325107"/>
    <lineage>
        <taxon>Bacteria</taxon>
        <taxon>Pseudomonadati</taxon>
        <taxon>Pseudomonadota</taxon>
        <taxon>Alphaproteobacteria</taxon>
        <taxon>Hyphomicrobiales</taxon>
        <taxon>Nitrobacteraceae</taxon>
        <taxon>Bradyrhizobium</taxon>
    </lineage>
</organism>
<feature type="region of interest" description="Disordered" evidence="1">
    <location>
        <begin position="94"/>
        <end position="114"/>
    </location>
</feature>
<feature type="region of interest" description="Disordered" evidence="1">
    <location>
        <begin position="134"/>
        <end position="158"/>
    </location>
</feature>
<proteinExistence type="predicted"/>
<dbReference type="Proteomes" id="UP000290174">
    <property type="component" value="Unassembled WGS sequence"/>
</dbReference>
<name>A0A4Q0Q9V5_9BRAD</name>
<feature type="compositionally biased region" description="Basic and acidic residues" evidence="1">
    <location>
        <begin position="134"/>
        <end position="144"/>
    </location>
</feature>
<dbReference type="EMBL" id="RKMK01000059">
    <property type="protein sequence ID" value="RXG85336.1"/>
    <property type="molecule type" value="Genomic_DNA"/>
</dbReference>
<sequence length="176" mass="19352">MKAQHVQDAPGEAQESFAALAAAVHPAWHQAIIRLANVGERICERLGWVLDHNQDNDPSSEYARNCRELVDMMLEYLDGIDPDPDLEPSFGSVAYGHGPGADECEPSEDAEPSLGSLDRALDQVRWAMGACDDAEHEHDGREPEEREDDPAESGIADWEGLLEQVGMRDWTGTVMA</sequence>
<evidence type="ECO:0000256" key="1">
    <source>
        <dbReference type="SAM" id="MobiDB-lite"/>
    </source>
</evidence>
<comment type="caution">
    <text evidence="2">The sequence shown here is derived from an EMBL/GenBank/DDBJ whole genome shotgun (WGS) entry which is preliminary data.</text>
</comment>
<feature type="compositionally biased region" description="Acidic residues" evidence="1">
    <location>
        <begin position="102"/>
        <end position="111"/>
    </location>
</feature>
<dbReference type="RefSeq" id="WP_128957041.1">
    <property type="nucleotide sequence ID" value="NZ_RKMK01000059.1"/>
</dbReference>
<reference evidence="2 3" key="1">
    <citation type="submission" date="2018-11" db="EMBL/GenBank/DDBJ databases">
        <title>Bradyrhizobium sp. nov., isolated from effective nodules of peanut in China.</title>
        <authorList>
            <person name="Li Y."/>
        </authorList>
    </citation>
    <scope>NUCLEOTIDE SEQUENCE [LARGE SCALE GENOMIC DNA]</scope>
    <source>
        <strain evidence="2 3">CCBAU 51770</strain>
    </source>
</reference>
<evidence type="ECO:0000313" key="2">
    <source>
        <dbReference type="EMBL" id="RXG85336.1"/>
    </source>
</evidence>